<dbReference type="SUPFAM" id="SSF46955">
    <property type="entry name" value="Putative DNA-binding domain"/>
    <property type="match status" value="1"/>
</dbReference>
<evidence type="ECO:0000313" key="2">
    <source>
        <dbReference type="EMBL" id="GAA3941977.1"/>
    </source>
</evidence>
<proteinExistence type="predicted"/>
<dbReference type="InterPro" id="IPR036388">
    <property type="entry name" value="WH-like_DNA-bd_sf"/>
</dbReference>
<evidence type="ECO:0000259" key="1">
    <source>
        <dbReference type="Pfam" id="PF12728"/>
    </source>
</evidence>
<keyword evidence="3" id="KW-1185">Reference proteome</keyword>
<dbReference type="EMBL" id="BAABCP010000001">
    <property type="protein sequence ID" value="GAA3941977.1"/>
    <property type="molecule type" value="Genomic_DNA"/>
</dbReference>
<sequence>MTRTAFGELPDLATRRQVAEYTQTSIPTLARWAAEGKGPKFVRLGGAVRYKRDNVIAWIDSLGGDAA</sequence>
<dbReference type="InterPro" id="IPR009061">
    <property type="entry name" value="DNA-bd_dom_put_sf"/>
</dbReference>
<accession>A0ABP7NBJ7</accession>
<reference evidence="3" key="1">
    <citation type="journal article" date="2019" name="Int. J. Syst. Evol. Microbiol.">
        <title>The Global Catalogue of Microorganisms (GCM) 10K type strain sequencing project: providing services to taxonomists for standard genome sequencing and annotation.</title>
        <authorList>
            <consortium name="The Broad Institute Genomics Platform"/>
            <consortium name="The Broad Institute Genome Sequencing Center for Infectious Disease"/>
            <person name="Wu L."/>
            <person name="Ma J."/>
        </authorList>
    </citation>
    <scope>NUCLEOTIDE SEQUENCE [LARGE SCALE GENOMIC DNA]</scope>
    <source>
        <strain evidence="3">JCM 17024</strain>
    </source>
</reference>
<dbReference type="RefSeq" id="WP_344819394.1">
    <property type="nucleotide sequence ID" value="NZ_BAABCP010000001.1"/>
</dbReference>
<dbReference type="InterPro" id="IPR041657">
    <property type="entry name" value="HTH_17"/>
</dbReference>
<dbReference type="Pfam" id="PF12728">
    <property type="entry name" value="HTH_17"/>
    <property type="match status" value="1"/>
</dbReference>
<name>A0ABP7NBJ7_9MICO</name>
<protein>
    <recommendedName>
        <fullName evidence="1">Helix-turn-helix domain-containing protein</fullName>
    </recommendedName>
</protein>
<gene>
    <name evidence="2" type="ORF">GCM10022383_19750</name>
</gene>
<feature type="domain" description="Helix-turn-helix" evidence="1">
    <location>
        <begin position="16"/>
        <end position="61"/>
    </location>
</feature>
<evidence type="ECO:0000313" key="3">
    <source>
        <dbReference type="Proteomes" id="UP001501591"/>
    </source>
</evidence>
<organism evidence="2 3">
    <name type="scientific">Microbacterium soli</name>
    <dbReference type="NCBI Taxonomy" id="446075"/>
    <lineage>
        <taxon>Bacteria</taxon>
        <taxon>Bacillati</taxon>
        <taxon>Actinomycetota</taxon>
        <taxon>Actinomycetes</taxon>
        <taxon>Micrococcales</taxon>
        <taxon>Microbacteriaceae</taxon>
        <taxon>Microbacterium</taxon>
    </lineage>
</organism>
<dbReference type="Proteomes" id="UP001501591">
    <property type="component" value="Unassembled WGS sequence"/>
</dbReference>
<comment type="caution">
    <text evidence="2">The sequence shown here is derived from an EMBL/GenBank/DDBJ whole genome shotgun (WGS) entry which is preliminary data.</text>
</comment>
<dbReference type="Gene3D" id="1.10.10.10">
    <property type="entry name" value="Winged helix-like DNA-binding domain superfamily/Winged helix DNA-binding domain"/>
    <property type="match status" value="1"/>
</dbReference>